<dbReference type="Proteomes" id="UP000235371">
    <property type="component" value="Unassembled WGS sequence"/>
</dbReference>
<dbReference type="InterPro" id="IPR043519">
    <property type="entry name" value="NT_sf"/>
</dbReference>
<keyword evidence="14" id="KW-1185">Reference proteome</keyword>
<feature type="region of interest" description="Disordered" evidence="10">
    <location>
        <begin position="1"/>
        <end position="221"/>
    </location>
</feature>
<evidence type="ECO:0000256" key="6">
    <source>
        <dbReference type="ARBA" id="ARBA00022490"/>
    </source>
</evidence>
<feature type="region of interest" description="Disordered" evidence="10">
    <location>
        <begin position="946"/>
        <end position="974"/>
    </location>
</feature>
<feature type="region of interest" description="Disordered" evidence="10">
    <location>
        <begin position="377"/>
        <end position="440"/>
    </location>
</feature>
<evidence type="ECO:0000256" key="3">
    <source>
        <dbReference type="ARBA" id="ARBA00004496"/>
    </source>
</evidence>
<comment type="cofactor">
    <cofactor evidence="1">
        <name>Mn(2+)</name>
        <dbReference type="ChEBI" id="CHEBI:29035"/>
    </cofactor>
</comment>
<dbReference type="InterPro" id="IPR054708">
    <property type="entry name" value="MTPAP-like_central"/>
</dbReference>
<comment type="similarity">
    <text evidence="4">Belongs to the DNA polymerase type-B-like family.</text>
</comment>
<dbReference type="GO" id="GO:1990817">
    <property type="term" value="F:poly(A) RNA polymerase activity"/>
    <property type="evidence" value="ECO:0007669"/>
    <property type="project" value="UniProtKB-EC"/>
</dbReference>
<feature type="compositionally biased region" description="Basic and acidic residues" evidence="10">
    <location>
        <begin position="392"/>
        <end position="404"/>
    </location>
</feature>
<feature type="domain" description="PAP-associated" evidence="11">
    <location>
        <begin position="884"/>
        <end position="934"/>
    </location>
</feature>
<feature type="compositionally biased region" description="Polar residues" evidence="10">
    <location>
        <begin position="405"/>
        <end position="419"/>
    </location>
</feature>
<dbReference type="SUPFAM" id="SSF81631">
    <property type="entry name" value="PAP/OAS1 substrate-binding domain"/>
    <property type="match status" value="1"/>
</dbReference>
<evidence type="ECO:0000256" key="7">
    <source>
        <dbReference type="ARBA" id="ARBA00022679"/>
    </source>
</evidence>
<dbReference type="GO" id="GO:0010605">
    <property type="term" value="P:negative regulation of macromolecule metabolic process"/>
    <property type="evidence" value="ECO:0007669"/>
    <property type="project" value="UniProtKB-ARBA"/>
</dbReference>
<dbReference type="EMBL" id="KZ613866">
    <property type="protein sequence ID" value="PMD54081.1"/>
    <property type="molecule type" value="Genomic_DNA"/>
</dbReference>
<sequence length="1082" mass="121493">MFPSQGPPNQGGGDLEARLRCLILNNANTTPPGTGHPAPSAPPTHVQSMTPSGQQENPAATPVQGGDLEQSSFASRKRPNQAQRRQMNSQLSIPIDTRPIPGAQAGRVSFGQQSHSPWGPPSHQGQFHNHQNQRYQNQQHSPRFQNPGSGSPYSSRTPFPQASPQSPMHNHQSGPSPQFQPRHHNQFQQQQQPGSFARPPAQNRQLYQPGPNQGQGRGRMFPQNGEEIAIQSAHLENLAQERVPIVGIDSVEEAEKEEFRAVVEKVCQAAIVQYEKEDLGNDKFDTSTVELQCFGSLKSGFATKASDMDLALLTPKSNPAPDCPESPIPRLLERKLLDLGYGARLLTRTRVPIIKLCQKPTEKLLSDLLEERAKWESGFVAEPEDEDEEIHDAETPDETKERPKMQSTGNQANSITSATEAAPPKSRRESSDQKQIAFKQKDKQSLGEYYISAKRLLKKLGGRDLTSTSPDLSEEESRVLNSVCKAFISGLSSEALSTRLRKYNSIAPLFDPSLPPVQRTLQGIWNQVEGERLAMAWESRPLTESEDKQEYECLTIVEAWRTLQDKHGPLTESSIYNRQLYSASEKLKKISSLQLLFLEQIQYEDPVFYHGRALKIINDLKARDQPNSGDNVTPIIIAHYVAGVSNNSIREVLQNSPHAGATLQQIALHHRALQLAIDYEHALKSSYFEDCDRGTVEEYVSLLRSRNFYRQNVPTESEINFIAKIRTLPDPTQVSPNKPRDRYKDHLEFPKTDIGIQCDINFSAHLAIHNTQLLRCYFHSDPRVKTMILFIKHWSKVRGINTPYRGTLSSYGYVLMVLHYLVNVAQPFVCPNLQAVNHNPPEYLPPAEVEARTICKGRDVRFWRNEAEIKNLSERKMLNHNHDSVGVLLRGFFEYFAQNGQMSTVGNKGFDWGREVLSLRTMGGILTKQEKGWTGAKTVIETSTIAAPPTPSSATMPEARSKPEASPGEQAEEVKTPKLPAKTMEETKEIRHRYLFAIEDPFELDHNVARTVTHNGIVSIRDEFRRAWRIIRSIGKPYEGQEGRLLDPVTSRDDNKSGLQELLTMIHGAAPKSKAAYQEIQT</sequence>
<dbReference type="Pfam" id="PF22600">
    <property type="entry name" value="MTPAP-like_central"/>
    <property type="match status" value="1"/>
</dbReference>
<dbReference type="Pfam" id="PF03828">
    <property type="entry name" value="PAP_assoc"/>
    <property type="match status" value="1"/>
</dbReference>
<dbReference type="InterPro" id="IPR002058">
    <property type="entry name" value="PAP_assoc"/>
</dbReference>
<feature type="compositionally biased region" description="Acidic residues" evidence="10">
    <location>
        <begin position="382"/>
        <end position="391"/>
    </location>
</feature>
<evidence type="ECO:0000256" key="2">
    <source>
        <dbReference type="ARBA" id="ARBA00001946"/>
    </source>
</evidence>
<dbReference type="Gene3D" id="3.30.460.10">
    <property type="entry name" value="Beta Polymerase, domain 2"/>
    <property type="match status" value="1"/>
</dbReference>
<dbReference type="OrthoDB" id="407432at2759"/>
<dbReference type="EC" id="2.7.7.19" evidence="5"/>
<dbReference type="GO" id="GO:0050265">
    <property type="term" value="F:RNA uridylyltransferase activity"/>
    <property type="evidence" value="ECO:0007669"/>
    <property type="project" value="TreeGrafter"/>
</dbReference>
<gene>
    <name evidence="13" type="ORF">K444DRAFT_618544</name>
</gene>
<evidence type="ECO:0000256" key="8">
    <source>
        <dbReference type="ARBA" id="ARBA00022723"/>
    </source>
</evidence>
<dbReference type="SUPFAM" id="SSF81301">
    <property type="entry name" value="Nucleotidyltransferase"/>
    <property type="match status" value="1"/>
</dbReference>
<evidence type="ECO:0000259" key="11">
    <source>
        <dbReference type="Pfam" id="PF03828"/>
    </source>
</evidence>
<dbReference type="PANTHER" id="PTHR12271:SF40">
    <property type="entry name" value="POLY(A) RNA POLYMERASE GLD2"/>
    <property type="match status" value="1"/>
</dbReference>
<feature type="compositionally biased region" description="Polar residues" evidence="10">
    <location>
        <begin position="141"/>
        <end position="176"/>
    </location>
</feature>
<feature type="domain" description="Poly(A) RNA polymerase mitochondrial-like central palm" evidence="12">
    <location>
        <begin position="279"/>
        <end position="361"/>
    </location>
</feature>
<keyword evidence="7" id="KW-0808">Transferase</keyword>
<evidence type="ECO:0000256" key="9">
    <source>
        <dbReference type="ARBA" id="ARBA00022842"/>
    </source>
</evidence>
<feature type="compositionally biased region" description="Polar residues" evidence="10">
    <location>
        <begin position="45"/>
        <end position="58"/>
    </location>
</feature>
<dbReference type="GO" id="GO:0046872">
    <property type="term" value="F:metal ion binding"/>
    <property type="evidence" value="ECO:0007669"/>
    <property type="project" value="UniProtKB-KW"/>
</dbReference>
<evidence type="ECO:0000256" key="10">
    <source>
        <dbReference type="SAM" id="MobiDB-lite"/>
    </source>
</evidence>
<evidence type="ECO:0000256" key="1">
    <source>
        <dbReference type="ARBA" id="ARBA00001936"/>
    </source>
</evidence>
<evidence type="ECO:0000313" key="14">
    <source>
        <dbReference type="Proteomes" id="UP000235371"/>
    </source>
</evidence>
<keyword evidence="6" id="KW-0963">Cytoplasm</keyword>
<name>A0A2J6STG4_9HELO</name>
<feature type="compositionally biased region" description="Low complexity" evidence="10">
    <location>
        <begin position="946"/>
        <end position="958"/>
    </location>
</feature>
<evidence type="ECO:0000313" key="13">
    <source>
        <dbReference type="EMBL" id="PMD54081.1"/>
    </source>
</evidence>
<feature type="compositionally biased region" description="Low complexity" evidence="10">
    <location>
        <begin position="126"/>
        <end position="140"/>
    </location>
</feature>
<organism evidence="13 14">
    <name type="scientific">Hyaloscypha bicolor E</name>
    <dbReference type="NCBI Taxonomy" id="1095630"/>
    <lineage>
        <taxon>Eukaryota</taxon>
        <taxon>Fungi</taxon>
        <taxon>Dikarya</taxon>
        <taxon>Ascomycota</taxon>
        <taxon>Pezizomycotina</taxon>
        <taxon>Leotiomycetes</taxon>
        <taxon>Helotiales</taxon>
        <taxon>Hyaloscyphaceae</taxon>
        <taxon>Hyaloscypha</taxon>
        <taxon>Hyaloscypha bicolor</taxon>
    </lineage>
</organism>
<protein>
    <recommendedName>
        <fullName evidence="5">polynucleotide adenylyltransferase</fullName>
        <ecNumber evidence="5">2.7.7.19</ecNumber>
    </recommendedName>
</protein>
<proteinExistence type="inferred from homology"/>
<dbReference type="Gene3D" id="1.10.1410.10">
    <property type="match status" value="1"/>
</dbReference>
<dbReference type="GeneID" id="36589420"/>
<comment type="cofactor">
    <cofactor evidence="2">
        <name>Mg(2+)</name>
        <dbReference type="ChEBI" id="CHEBI:18420"/>
    </cofactor>
</comment>
<dbReference type="GO" id="GO:0005737">
    <property type="term" value="C:cytoplasm"/>
    <property type="evidence" value="ECO:0007669"/>
    <property type="project" value="UniProtKB-SubCell"/>
</dbReference>
<feature type="compositionally biased region" description="Polar residues" evidence="10">
    <location>
        <begin position="69"/>
        <end position="92"/>
    </location>
</feature>
<dbReference type="InParanoid" id="A0A2J6STG4"/>
<dbReference type="STRING" id="1095630.A0A2J6STG4"/>
<keyword evidence="8" id="KW-0479">Metal-binding</keyword>
<reference evidence="13 14" key="1">
    <citation type="submission" date="2016-04" db="EMBL/GenBank/DDBJ databases">
        <title>A degradative enzymes factory behind the ericoid mycorrhizal symbiosis.</title>
        <authorList>
            <consortium name="DOE Joint Genome Institute"/>
            <person name="Martino E."/>
            <person name="Morin E."/>
            <person name="Grelet G."/>
            <person name="Kuo A."/>
            <person name="Kohler A."/>
            <person name="Daghino S."/>
            <person name="Barry K."/>
            <person name="Choi C."/>
            <person name="Cichocki N."/>
            <person name="Clum A."/>
            <person name="Copeland A."/>
            <person name="Hainaut M."/>
            <person name="Haridas S."/>
            <person name="Labutti K."/>
            <person name="Lindquist E."/>
            <person name="Lipzen A."/>
            <person name="Khouja H.-R."/>
            <person name="Murat C."/>
            <person name="Ohm R."/>
            <person name="Olson A."/>
            <person name="Spatafora J."/>
            <person name="Veneault-Fourrey C."/>
            <person name="Henrissat B."/>
            <person name="Grigoriev I."/>
            <person name="Martin F."/>
            <person name="Perotto S."/>
        </authorList>
    </citation>
    <scope>NUCLEOTIDE SEQUENCE [LARGE SCALE GENOMIC DNA]</scope>
    <source>
        <strain evidence="13 14">E</strain>
    </source>
</reference>
<dbReference type="GO" id="GO:0031123">
    <property type="term" value="P:RNA 3'-end processing"/>
    <property type="evidence" value="ECO:0007669"/>
    <property type="project" value="TreeGrafter"/>
</dbReference>
<comment type="subcellular location">
    <subcellularLocation>
        <location evidence="3">Cytoplasm</location>
    </subcellularLocation>
</comment>
<evidence type="ECO:0000256" key="5">
    <source>
        <dbReference type="ARBA" id="ARBA00012388"/>
    </source>
</evidence>
<dbReference type="PANTHER" id="PTHR12271">
    <property type="entry name" value="POLY A POLYMERASE CID PAP -RELATED"/>
    <property type="match status" value="1"/>
</dbReference>
<evidence type="ECO:0000256" key="4">
    <source>
        <dbReference type="ARBA" id="ARBA00008593"/>
    </source>
</evidence>
<evidence type="ECO:0000259" key="12">
    <source>
        <dbReference type="Pfam" id="PF22600"/>
    </source>
</evidence>
<dbReference type="RefSeq" id="XP_024730985.1">
    <property type="nucleotide sequence ID" value="XM_024881343.1"/>
</dbReference>
<keyword evidence="9" id="KW-0460">Magnesium</keyword>
<dbReference type="AlphaFoldDB" id="A0A2J6STG4"/>
<accession>A0A2J6STG4</accession>